<dbReference type="PANTHER" id="PTHR43792:SF1">
    <property type="entry name" value="N-ACETYLTRANSFERASE DOMAIN-CONTAINING PROTEIN"/>
    <property type="match status" value="1"/>
</dbReference>
<evidence type="ECO:0000313" key="3">
    <source>
        <dbReference type="Proteomes" id="UP000271031"/>
    </source>
</evidence>
<dbReference type="PROSITE" id="PS51186">
    <property type="entry name" value="GNAT"/>
    <property type="match status" value="1"/>
</dbReference>
<dbReference type="GO" id="GO:0016747">
    <property type="term" value="F:acyltransferase activity, transferring groups other than amino-acyl groups"/>
    <property type="evidence" value="ECO:0007669"/>
    <property type="project" value="InterPro"/>
</dbReference>
<accession>A0A3M8DN48</accession>
<proteinExistence type="predicted"/>
<dbReference type="RefSeq" id="WP_122917753.1">
    <property type="nucleotide sequence ID" value="NZ_RHHQ01000008.1"/>
</dbReference>
<protein>
    <submittedName>
        <fullName evidence="2">N-acetyltransferase</fullName>
    </submittedName>
</protein>
<dbReference type="AlphaFoldDB" id="A0A3M8DN48"/>
<dbReference type="OrthoDB" id="2352097at2"/>
<dbReference type="Proteomes" id="UP000271031">
    <property type="component" value="Unassembled WGS sequence"/>
</dbReference>
<evidence type="ECO:0000313" key="2">
    <source>
        <dbReference type="EMBL" id="RNB89498.1"/>
    </source>
</evidence>
<evidence type="ECO:0000259" key="1">
    <source>
        <dbReference type="PROSITE" id="PS51186"/>
    </source>
</evidence>
<reference evidence="2 3" key="1">
    <citation type="submission" date="2018-10" db="EMBL/GenBank/DDBJ databases">
        <title>Phylogenomics of Brevibacillus.</title>
        <authorList>
            <person name="Dunlap C."/>
        </authorList>
    </citation>
    <scope>NUCLEOTIDE SEQUENCE [LARGE SCALE GENOMIC DNA]</scope>
    <source>
        <strain evidence="2 3">JCM 15716</strain>
    </source>
</reference>
<dbReference type="Pfam" id="PF13302">
    <property type="entry name" value="Acetyltransf_3"/>
    <property type="match status" value="1"/>
</dbReference>
<dbReference type="CDD" id="cd04301">
    <property type="entry name" value="NAT_SF"/>
    <property type="match status" value="1"/>
</dbReference>
<feature type="domain" description="N-acetyltransferase" evidence="1">
    <location>
        <begin position="1"/>
        <end position="171"/>
    </location>
</feature>
<gene>
    <name evidence="2" type="ORF">EDM56_09890</name>
</gene>
<dbReference type="EMBL" id="RHHQ01000008">
    <property type="protein sequence ID" value="RNB89498.1"/>
    <property type="molecule type" value="Genomic_DNA"/>
</dbReference>
<keyword evidence="2" id="KW-0808">Transferase</keyword>
<dbReference type="PANTHER" id="PTHR43792">
    <property type="entry name" value="GNAT FAMILY, PUTATIVE (AFU_ORTHOLOGUE AFUA_3G00765)-RELATED-RELATED"/>
    <property type="match status" value="1"/>
</dbReference>
<sequence length="185" mass="21099">MIRMPEEKDALKLFEYLLNPAVGMYSRIKPASPEELWFSLMEKSEAADSIVRVIVDDADEPVGFIAIWNYNRFAREGFLATIIAEEHWGKGYNQRAKAAFLAEVFRQGLECAIVLVRKSNHRSLKAVSKLPYACAMTVEERARLQNLYVGITDEHEVFGIYRDVFERVQAEIPASAYPVLPVLEN</sequence>
<organism evidence="2 3">
    <name type="scientific">Brevibacillus fluminis</name>
    <dbReference type="NCBI Taxonomy" id="511487"/>
    <lineage>
        <taxon>Bacteria</taxon>
        <taxon>Bacillati</taxon>
        <taxon>Bacillota</taxon>
        <taxon>Bacilli</taxon>
        <taxon>Bacillales</taxon>
        <taxon>Paenibacillaceae</taxon>
        <taxon>Brevibacillus</taxon>
    </lineage>
</organism>
<comment type="caution">
    <text evidence="2">The sequence shown here is derived from an EMBL/GenBank/DDBJ whole genome shotgun (WGS) entry which is preliminary data.</text>
</comment>
<keyword evidence="3" id="KW-1185">Reference proteome</keyword>
<name>A0A3M8DN48_9BACL</name>
<dbReference type="InterPro" id="IPR016181">
    <property type="entry name" value="Acyl_CoA_acyltransferase"/>
</dbReference>
<dbReference type="InterPro" id="IPR051531">
    <property type="entry name" value="N-acetyltransferase"/>
</dbReference>
<dbReference type="SUPFAM" id="SSF55729">
    <property type="entry name" value="Acyl-CoA N-acyltransferases (Nat)"/>
    <property type="match status" value="1"/>
</dbReference>
<dbReference type="InterPro" id="IPR000182">
    <property type="entry name" value="GNAT_dom"/>
</dbReference>
<dbReference type="Gene3D" id="3.40.630.30">
    <property type="match status" value="1"/>
</dbReference>